<dbReference type="Proteomes" id="UP000015500">
    <property type="component" value="Chromosome"/>
</dbReference>
<gene>
    <name evidence="1" type="ORF">M493_04152</name>
</gene>
<organism evidence="1 2">
    <name type="scientific">Geobacillus genomosp. 3</name>
    <dbReference type="NCBI Taxonomy" id="1921421"/>
    <lineage>
        <taxon>Bacteria</taxon>
        <taxon>Bacillati</taxon>
        <taxon>Bacillota</taxon>
        <taxon>Bacilli</taxon>
        <taxon>Bacillales</taxon>
        <taxon>Anoxybacillaceae</taxon>
        <taxon>Geobacillus</taxon>
    </lineage>
</organism>
<dbReference type="KEGG" id="gjf:M493_04152"/>
<evidence type="ECO:0000313" key="1">
    <source>
        <dbReference type="EMBL" id="AHA58121.1"/>
    </source>
</evidence>
<proteinExistence type="predicted"/>
<reference evidence="1 2" key="1">
    <citation type="journal article" date="2014" name="Genome Announc.">
        <title>Complete Genome Sequence of the Thermophilic Polychlorinated Biphenyl Degrader Geobacillus sp. Strain JF8 (NBRC 109937).</title>
        <authorList>
            <person name="Shintani M."/>
            <person name="Ohtsubo Y."/>
            <person name="Fukuda K."/>
            <person name="Hosoyama A."/>
            <person name="Ohji S."/>
            <person name="Yamazoe A."/>
            <person name="Fujita N."/>
            <person name="Nagata Y."/>
            <person name="Tsuda M."/>
            <person name="Hatta T."/>
            <person name="Kimbara K."/>
        </authorList>
    </citation>
    <scope>NUCLEOTIDE SEQUENCE [LARGE SCALE GENOMIC DNA]</scope>
    <source>
        <strain evidence="1 2">JF8</strain>
    </source>
</reference>
<accession>V5LVQ4</accession>
<keyword evidence="2" id="KW-1185">Reference proteome</keyword>
<evidence type="ECO:0000313" key="2">
    <source>
        <dbReference type="Proteomes" id="UP000015500"/>
    </source>
</evidence>
<dbReference type="EMBL" id="CP006254">
    <property type="protein sequence ID" value="AHA58121.1"/>
    <property type="molecule type" value="Genomic_DNA"/>
</dbReference>
<protein>
    <submittedName>
        <fullName evidence="1">Uncharacterized protein</fullName>
    </submittedName>
</protein>
<dbReference type="HOGENOM" id="CLU_2699431_0_0_9"/>
<dbReference type="STRING" id="1921421.M493_04152"/>
<dbReference type="AlphaFoldDB" id="V5LVQ4"/>
<sequence length="73" mass="8124">MQYNEVAKTGSFSYNKETNIEKVMRKKSTYGDALRELVGGANKRLAIWNGLSSFRPNPQASRLGRPPRVIGAP</sequence>
<name>V5LVQ4_GEOG3</name>